<organism evidence="1 2">
    <name type="scientific">Catenuloplanes atrovinosus</name>
    <dbReference type="NCBI Taxonomy" id="137266"/>
    <lineage>
        <taxon>Bacteria</taxon>
        <taxon>Bacillati</taxon>
        <taxon>Actinomycetota</taxon>
        <taxon>Actinomycetes</taxon>
        <taxon>Micromonosporales</taxon>
        <taxon>Micromonosporaceae</taxon>
        <taxon>Catenuloplanes</taxon>
    </lineage>
</organism>
<gene>
    <name evidence="1" type="ORF">J2S41_001924</name>
</gene>
<evidence type="ECO:0000313" key="1">
    <source>
        <dbReference type="EMBL" id="MDR7275146.1"/>
    </source>
</evidence>
<comment type="caution">
    <text evidence="1">The sequence shown here is derived from an EMBL/GenBank/DDBJ whole genome shotgun (WGS) entry which is preliminary data.</text>
</comment>
<evidence type="ECO:0000313" key="2">
    <source>
        <dbReference type="Proteomes" id="UP001183643"/>
    </source>
</evidence>
<keyword evidence="2" id="KW-1185">Reference proteome</keyword>
<dbReference type="EMBL" id="JAVDYB010000001">
    <property type="protein sequence ID" value="MDR7275146.1"/>
    <property type="molecule type" value="Genomic_DNA"/>
</dbReference>
<protein>
    <submittedName>
        <fullName evidence="1">Uncharacterized protein</fullName>
    </submittedName>
</protein>
<proteinExistence type="predicted"/>
<name>A0AAE3YMN4_9ACTN</name>
<accession>A0AAE3YMN4</accession>
<dbReference type="Proteomes" id="UP001183643">
    <property type="component" value="Unassembled WGS sequence"/>
</dbReference>
<dbReference type="AlphaFoldDB" id="A0AAE3YMN4"/>
<sequence length="100" mass="11132">MWGIGLAVAYCVVVGETVASALGRRYLAMIIVSAFRLPIAPARSLQRMCDLGFLRPAGIAYQFRHDDLRDHFAAHHNARAHLRNAIAPSSRARLPRRPVE</sequence>
<reference evidence="1" key="1">
    <citation type="submission" date="2023-07" db="EMBL/GenBank/DDBJ databases">
        <title>Sequencing the genomes of 1000 actinobacteria strains.</title>
        <authorList>
            <person name="Klenk H.-P."/>
        </authorList>
    </citation>
    <scope>NUCLEOTIDE SEQUENCE</scope>
    <source>
        <strain evidence="1">DSM 44707</strain>
    </source>
</reference>